<feature type="transmembrane region" description="Helical" evidence="1">
    <location>
        <begin position="48"/>
        <end position="64"/>
    </location>
</feature>
<dbReference type="KEGG" id="pbs:Plabr_0608"/>
<evidence type="ECO:0000256" key="1">
    <source>
        <dbReference type="SAM" id="Phobius"/>
    </source>
</evidence>
<keyword evidence="1" id="KW-1133">Transmembrane helix</keyword>
<accession>F0SF80</accession>
<dbReference type="AlphaFoldDB" id="F0SF80"/>
<feature type="signal peptide" evidence="2">
    <location>
        <begin position="1"/>
        <end position="24"/>
    </location>
</feature>
<keyword evidence="2" id="KW-0732">Signal</keyword>
<dbReference type="EMBL" id="CP002546">
    <property type="protein sequence ID" value="ADY58235.1"/>
    <property type="molecule type" value="Genomic_DNA"/>
</dbReference>
<keyword evidence="1" id="KW-0472">Membrane</keyword>
<dbReference type="Proteomes" id="UP000006860">
    <property type="component" value="Chromosome"/>
</dbReference>
<name>F0SF80_RUBBR</name>
<keyword evidence="1" id="KW-0812">Transmembrane</keyword>
<dbReference type="HOGENOM" id="CLU_2719843_0_0_0"/>
<gene>
    <name evidence="3" type="ordered locus">Plabr_0608</name>
</gene>
<evidence type="ECO:0000313" key="4">
    <source>
        <dbReference type="Proteomes" id="UP000006860"/>
    </source>
</evidence>
<protein>
    <recommendedName>
        <fullName evidence="5">Signal peptide-domain containing protein</fullName>
    </recommendedName>
</protein>
<organism evidence="3 4">
    <name type="scientific">Rubinisphaera brasiliensis (strain ATCC 49424 / DSM 5305 / JCM 21570 / IAM 15109 / NBRC 103401 / IFAM 1448)</name>
    <name type="common">Planctomyces brasiliensis</name>
    <dbReference type="NCBI Taxonomy" id="756272"/>
    <lineage>
        <taxon>Bacteria</taxon>
        <taxon>Pseudomonadati</taxon>
        <taxon>Planctomycetota</taxon>
        <taxon>Planctomycetia</taxon>
        <taxon>Planctomycetales</taxon>
        <taxon>Planctomycetaceae</taxon>
        <taxon>Rubinisphaera</taxon>
    </lineage>
</organism>
<evidence type="ECO:0000313" key="3">
    <source>
        <dbReference type="EMBL" id="ADY58235.1"/>
    </source>
</evidence>
<feature type="chain" id="PRO_5003256168" description="Signal peptide-domain containing protein" evidence="2">
    <location>
        <begin position="25"/>
        <end position="72"/>
    </location>
</feature>
<keyword evidence="4" id="KW-1185">Reference proteome</keyword>
<reference evidence="4" key="1">
    <citation type="submission" date="2011-02" db="EMBL/GenBank/DDBJ databases">
        <title>The complete genome of Planctomyces brasiliensis DSM 5305.</title>
        <authorList>
            <person name="Lucas S."/>
            <person name="Copeland A."/>
            <person name="Lapidus A."/>
            <person name="Bruce D."/>
            <person name="Goodwin L."/>
            <person name="Pitluck S."/>
            <person name="Kyrpides N."/>
            <person name="Mavromatis K."/>
            <person name="Pagani I."/>
            <person name="Ivanova N."/>
            <person name="Ovchinnikova G."/>
            <person name="Lu M."/>
            <person name="Detter J.C."/>
            <person name="Han C."/>
            <person name="Land M."/>
            <person name="Hauser L."/>
            <person name="Markowitz V."/>
            <person name="Cheng J.-F."/>
            <person name="Hugenholtz P."/>
            <person name="Woyke T."/>
            <person name="Wu D."/>
            <person name="Tindall B."/>
            <person name="Pomrenke H.G."/>
            <person name="Brambilla E."/>
            <person name="Klenk H.-P."/>
            <person name="Eisen J.A."/>
        </authorList>
    </citation>
    <scope>NUCLEOTIDE SEQUENCE [LARGE SCALE GENOMIC DNA]</scope>
    <source>
        <strain evidence="4">ATCC 49424 / DSM 5305 / JCM 21570 / NBRC 103401 / IFAM 1448</strain>
    </source>
</reference>
<sequence length="72" mass="7647">MKKILVSSLLACQSVALFTAPAFAHPGHGDTPSPSVEHYLTEPSHVMLWIAGIASAAGIVWAGIRARNSNHR</sequence>
<evidence type="ECO:0000256" key="2">
    <source>
        <dbReference type="SAM" id="SignalP"/>
    </source>
</evidence>
<evidence type="ECO:0008006" key="5">
    <source>
        <dbReference type="Google" id="ProtNLM"/>
    </source>
</evidence>
<dbReference type="STRING" id="756272.Plabr_0608"/>
<proteinExistence type="predicted"/>
<dbReference type="RefSeq" id="WP_013626978.1">
    <property type="nucleotide sequence ID" value="NC_015174.1"/>
</dbReference>